<keyword evidence="2" id="KW-0472">Membrane</keyword>
<protein>
    <submittedName>
        <fullName evidence="4">Uncharacterized protein</fullName>
    </submittedName>
</protein>
<keyword evidence="5" id="KW-1185">Reference proteome</keyword>
<sequence>MRPRPRPSSLLGLVFVLFLSLVSGTPQTRYIDDETGDPITGFKPIYQPANQWSQGNKCTGCNIRPNTSLAYNGTWHDTTHFHDQESRSLQLTFNGTALSVFCIIPSKDVAAIIHYELKFYLDGVLQGNGFTLDPSSADYQYNVSVFSADNISNKEHNFTMEASSTTTDSVVLFDYATYVFDDSLPIASDTPNTSSGSSSQRQSSNTGAIAGGVVGGVALAAIIALALLYIRRRRRTSGPTLEPFVAPHDYSRPTADAYVERIPTRVHRGAGSITESRSHTEISSPGASSFATSSNATPDFVPLRYLEEKGPPPAYDSVDPLPTRMTG</sequence>
<comment type="caution">
    <text evidence="4">The sequence shown here is derived from an EMBL/GenBank/DDBJ whole genome shotgun (WGS) entry which is preliminary data.</text>
</comment>
<proteinExistence type="predicted"/>
<feature type="transmembrane region" description="Helical" evidence="2">
    <location>
        <begin position="208"/>
        <end position="230"/>
    </location>
</feature>
<dbReference type="Gene3D" id="2.60.120.260">
    <property type="entry name" value="Galactose-binding domain-like"/>
    <property type="match status" value="1"/>
</dbReference>
<feature type="chain" id="PRO_5045083895" evidence="3">
    <location>
        <begin position="25"/>
        <end position="327"/>
    </location>
</feature>
<evidence type="ECO:0000256" key="1">
    <source>
        <dbReference type="SAM" id="MobiDB-lite"/>
    </source>
</evidence>
<dbReference type="EMBL" id="JBAHYK010000030">
    <property type="protein sequence ID" value="KAL0580486.1"/>
    <property type="molecule type" value="Genomic_DNA"/>
</dbReference>
<feature type="region of interest" description="Disordered" evidence="1">
    <location>
        <begin position="308"/>
        <end position="327"/>
    </location>
</feature>
<accession>A0ABR3FY80</accession>
<reference evidence="4 5" key="1">
    <citation type="submission" date="2024-02" db="EMBL/GenBank/DDBJ databases">
        <title>A draft genome for the cacao thread blight pathogen Marasmius crinis-equi.</title>
        <authorList>
            <person name="Cohen S.P."/>
            <person name="Baruah I.K."/>
            <person name="Amoako-Attah I."/>
            <person name="Bukari Y."/>
            <person name="Meinhardt L.W."/>
            <person name="Bailey B.A."/>
        </authorList>
    </citation>
    <scope>NUCLEOTIDE SEQUENCE [LARGE SCALE GENOMIC DNA]</scope>
    <source>
        <strain evidence="4 5">GH-76</strain>
    </source>
</reference>
<name>A0ABR3FY80_9AGAR</name>
<keyword evidence="3" id="KW-0732">Signal</keyword>
<feature type="signal peptide" evidence="3">
    <location>
        <begin position="1"/>
        <end position="24"/>
    </location>
</feature>
<gene>
    <name evidence="4" type="ORF">V5O48_001556</name>
</gene>
<evidence type="ECO:0000313" key="5">
    <source>
        <dbReference type="Proteomes" id="UP001465976"/>
    </source>
</evidence>
<feature type="compositionally biased region" description="Low complexity" evidence="1">
    <location>
        <begin position="283"/>
        <end position="294"/>
    </location>
</feature>
<keyword evidence="2" id="KW-1133">Transmembrane helix</keyword>
<evidence type="ECO:0000256" key="3">
    <source>
        <dbReference type="SAM" id="SignalP"/>
    </source>
</evidence>
<feature type="region of interest" description="Disordered" evidence="1">
    <location>
        <begin position="269"/>
        <end position="295"/>
    </location>
</feature>
<organism evidence="4 5">
    <name type="scientific">Marasmius crinis-equi</name>
    <dbReference type="NCBI Taxonomy" id="585013"/>
    <lineage>
        <taxon>Eukaryota</taxon>
        <taxon>Fungi</taxon>
        <taxon>Dikarya</taxon>
        <taxon>Basidiomycota</taxon>
        <taxon>Agaricomycotina</taxon>
        <taxon>Agaricomycetes</taxon>
        <taxon>Agaricomycetidae</taxon>
        <taxon>Agaricales</taxon>
        <taxon>Marasmiineae</taxon>
        <taxon>Marasmiaceae</taxon>
        <taxon>Marasmius</taxon>
    </lineage>
</organism>
<evidence type="ECO:0000313" key="4">
    <source>
        <dbReference type="EMBL" id="KAL0580486.1"/>
    </source>
</evidence>
<dbReference type="Proteomes" id="UP001465976">
    <property type="component" value="Unassembled WGS sequence"/>
</dbReference>
<keyword evidence="2" id="KW-0812">Transmembrane</keyword>
<evidence type="ECO:0000256" key="2">
    <source>
        <dbReference type="SAM" id="Phobius"/>
    </source>
</evidence>